<accession>A0ABZ1ZSQ2</accession>
<evidence type="ECO:0000313" key="1">
    <source>
        <dbReference type="EMBL" id="WUX41787.1"/>
    </source>
</evidence>
<name>A0ABZ1ZSQ2_STRAQ</name>
<proteinExistence type="predicted"/>
<dbReference type="RefSeq" id="WP_214301460.1">
    <property type="nucleotide sequence ID" value="NZ_CP109403.1"/>
</dbReference>
<protein>
    <submittedName>
        <fullName evidence="1">Uncharacterized protein</fullName>
    </submittedName>
</protein>
<organism evidence="1 2">
    <name type="scientific">Streptomyces anulatus</name>
    <name type="common">Streptomyces chrysomallus</name>
    <dbReference type="NCBI Taxonomy" id="1892"/>
    <lineage>
        <taxon>Bacteria</taxon>
        <taxon>Bacillati</taxon>
        <taxon>Actinomycetota</taxon>
        <taxon>Actinomycetes</taxon>
        <taxon>Kitasatosporales</taxon>
        <taxon>Streptomycetaceae</taxon>
        <taxon>Streptomyces</taxon>
    </lineage>
</organism>
<dbReference type="Proteomes" id="UP001431926">
    <property type="component" value="Chromosome"/>
</dbReference>
<reference evidence="1" key="1">
    <citation type="submission" date="2022-10" db="EMBL/GenBank/DDBJ databases">
        <title>The complete genomes of actinobacterial strains from the NBC collection.</title>
        <authorList>
            <person name="Joergensen T.S."/>
            <person name="Alvarez Arevalo M."/>
            <person name="Sterndorff E.B."/>
            <person name="Faurdal D."/>
            <person name="Vuksanovic O."/>
            <person name="Mourched A.-S."/>
            <person name="Charusanti P."/>
            <person name="Shaw S."/>
            <person name="Blin K."/>
            <person name="Weber T."/>
        </authorList>
    </citation>
    <scope>NUCLEOTIDE SEQUENCE</scope>
    <source>
        <strain evidence="1">NBC_01436</strain>
    </source>
</reference>
<sequence length="96" mass="10099">MLITSVAIVFLGAVSSTLRFARKRLKHEVDPLLGVAQLVAEPGDQGTVLVQVGYVPALHGYAATSMGPAPECVGPVVYLLSYMRAVNTSVPDSVCQ</sequence>
<keyword evidence="2" id="KW-1185">Reference proteome</keyword>
<gene>
    <name evidence="1" type="ORF">OG367_38660</name>
</gene>
<dbReference type="EMBL" id="CP109491">
    <property type="protein sequence ID" value="WUX41787.1"/>
    <property type="molecule type" value="Genomic_DNA"/>
</dbReference>
<evidence type="ECO:0000313" key="2">
    <source>
        <dbReference type="Proteomes" id="UP001431926"/>
    </source>
</evidence>